<evidence type="ECO:0000256" key="2">
    <source>
        <dbReference type="SAM" id="MobiDB-lite"/>
    </source>
</evidence>
<name>A0A075B2T5_ROZAC</name>
<dbReference type="AlphaFoldDB" id="A0A075B2T5"/>
<keyword evidence="1" id="KW-0175">Coiled coil</keyword>
<protein>
    <recommendedName>
        <fullName evidence="5">CCDC66 domain-containing protein</fullName>
    </recommendedName>
</protein>
<keyword evidence="4" id="KW-1185">Reference proteome</keyword>
<accession>A0A075B2T5</accession>
<gene>
    <name evidence="3" type="ORF">O9G_000682</name>
</gene>
<evidence type="ECO:0000256" key="1">
    <source>
        <dbReference type="SAM" id="Coils"/>
    </source>
</evidence>
<proteinExistence type="predicted"/>
<organism evidence="3 4">
    <name type="scientific">Rozella allomycis (strain CSF55)</name>
    <dbReference type="NCBI Taxonomy" id="988480"/>
    <lineage>
        <taxon>Eukaryota</taxon>
        <taxon>Fungi</taxon>
        <taxon>Fungi incertae sedis</taxon>
        <taxon>Cryptomycota</taxon>
        <taxon>Cryptomycota incertae sedis</taxon>
        <taxon>Rozella</taxon>
    </lineage>
</organism>
<evidence type="ECO:0000313" key="3">
    <source>
        <dbReference type="EMBL" id="EPZ35286.1"/>
    </source>
</evidence>
<feature type="region of interest" description="Disordered" evidence="2">
    <location>
        <begin position="56"/>
        <end position="76"/>
    </location>
</feature>
<dbReference type="HOGENOM" id="CLU_900639_0_0_1"/>
<feature type="coiled-coil region" evidence="1">
    <location>
        <begin position="116"/>
        <end position="152"/>
    </location>
</feature>
<reference evidence="3 4" key="1">
    <citation type="journal article" date="2013" name="Curr. Biol.">
        <title>Shared signatures of parasitism and phylogenomics unite Cryptomycota and microsporidia.</title>
        <authorList>
            <person name="James T.Y."/>
            <person name="Pelin A."/>
            <person name="Bonen L."/>
            <person name="Ahrendt S."/>
            <person name="Sain D."/>
            <person name="Corradi N."/>
            <person name="Stajich J.E."/>
        </authorList>
    </citation>
    <scope>NUCLEOTIDE SEQUENCE [LARGE SCALE GENOMIC DNA]</scope>
    <source>
        <strain evidence="3 4">CSF55</strain>
    </source>
</reference>
<evidence type="ECO:0000313" key="4">
    <source>
        <dbReference type="Proteomes" id="UP000030755"/>
    </source>
</evidence>
<sequence length="309" mass="35925">MELDVLKEKEFQIYDPWGKPGAGNPNRANFNRRSQFTSQLMKGPVEIFAQNDKRETFETSQIDPSNAISSPISPNSEDQAQIFHRGRSQIQDPEYRSKKEKQRIQNMEIQKVLQLQMKEKEDKKKMELERQRMEEEKELRRIENENRILQEAFLRESAKDKDKAQTKIEQNLNISVTENQNIETVLPSLNSNPITSQSTNEKSVIKPDSPINVQRDVNVKSAFRKINPITAKPLLRNPVTERIIPTFKISLPLSPEVNHDTKNMTLLFDQQNKPKSTELSVNYDKEQDFFSSKSKKLDSTSDFLPNYTK</sequence>
<feature type="compositionally biased region" description="Low complexity" evidence="2">
    <location>
        <begin position="64"/>
        <end position="76"/>
    </location>
</feature>
<dbReference type="EMBL" id="KE560848">
    <property type="protein sequence ID" value="EPZ35286.1"/>
    <property type="molecule type" value="Genomic_DNA"/>
</dbReference>
<evidence type="ECO:0008006" key="5">
    <source>
        <dbReference type="Google" id="ProtNLM"/>
    </source>
</evidence>
<dbReference type="Proteomes" id="UP000030755">
    <property type="component" value="Unassembled WGS sequence"/>
</dbReference>